<feature type="compositionally biased region" description="Low complexity" evidence="2">
    <location>
        <begin position="1065"/>
        <end position="1075"/>
    </location>
</feature>
<dbReference type="SUPFAM" id="SSF141571">
    <property type="entry name" value="Pentapeptide repeat-like"/>
    <property type="match status" value="2"/>
</dbReference>
<dbReference type="InterPro" id="IPR001646">
    <property type="entry name" value="5peptide_repeat"/>
</dbReference>
<feature type="compositionally biased region" description="Polar residues" evidence="2">
    <location>
        <begin position="969"/>
        <end position="985"/>
    </location>
</feature>
<dbReference type="EMBL" id="JACJPY010000006">
    <property type="protein sequence ID" value="MBD2149174.1"/>
    <property type="molecule type" value="Genomic_DNA"/>
</dbReference>
<feature type="compositionally biased region" description="Basic and acidic residues" evidence="2">
    <location>
        <begin position="1147"/>
        <end position="1157"/>
    </location>
</feature>
<dbReference type="Proteomes" id="UP000631421">
    <property type="component" value="Unassembled WGS sequence"/>
</dbReference>
<organism evidence="3 4">
    <name type="scientific">Pseudanabaena cinerea FACHB-1277</name>
    <dbReference type="NCBI Taxonomy" id="2949581"/>
    <lineage>
        <taxon>Bacteria</taxon>
        <taxon>Bacillati</taxon>
        <taxon>Cyanobacteriota</taxon>
        <taxon>Cyanophyceae</taxon>
        <taxon>Pseudanabaenales</taxon>
        <taxon>Pseudanabaenaceae</taxon>
        <taxon>Pseudanabaena</taxon>
        <taxon>Pseudanabaena cinerea</taxon>
    </lineage>
</organism>
<feature type="compositionally biased region" description="Basic and acidic residues" evidence="2">
    <location>
        <begin position="14"/>
        <end position="26"/>
    </location>
</feature>
<feature type="region of interest" description="Disordered" evidence="2">
    <location>
        <begin position="1038"/>
        <end position="1175"/>
    </location>
</feature>
<feature type="region of interest" description="Disordered" evidence="2">
    <location>
        <begin position="47"/>
        <end position="74"/>
    </location>
</feature>
<evidence type="ECO:0000256" key="1">
    <source>
        <dbReference type="ARBA" id="ARBA00022737"/>
    </source>
</evidence>
<feature type="region of interest" description="Disordered" evidence="2">
    <location>
        <begin position="908"/>
        <end position="1017"/>
    </location>
</feature>
<feature type="compositionally biased region" description="Polar residues" evidence="2">
    <location>
        <begin position="1117"/>
        <end position="1132"/>
    </location>
</feature>
<dbReference type="RefSeq" id="WP_190349511.1">
    <property type="nucleotide sequence ID" value="NZ_JACJPY010000006.1"/>
</dbReference>
<keyword evidence="1" id="KW-0677">Repeat</keyword>
<gene>
    <name evidence="3" type="ORF">H6F44_03395</name>
</gene>
<sequence length="1482" mass="162289">MASNMNNKGIDANDLDKDLVGRKDNADDSDAMNVDWMIMSDFSTKIGAPTQLSSNQSPPKATAAATTAKPIVPPRATDDLEEDLEDIEWLQSLGLDEPVESYNKPSKSVTGNNLSAASTQFSQFNQSNANAEANNIENIDWLIVSDLTNRIEDSVPKTEFNRSDSISQSLDTFTNSAADDFSFLDEPELTDFDSLGFDIAKDDNEKTSGDFANEFPSDEFSQSADLSDMEFLGDLLQESSGATDDLSNDILNDLRDIEELDTIGRSFTYENEGTSDNSEISDDLLEIDNSVDSLTDNLVDEQLDLQPNSFIDSSIDGSFAQSEQALASPDLIDDWQVDPMVSENDFAVPLEVNPDVDDAIWSDSNSLLAEVGSSTDYADVFADDWQPLSDNVPLDDGVWHSSESASDAALSDTVINNAFDNPFNSSFDESLDNPFEMESGSDDEAIAFANFDFQDSLANSPNDSSTENLSTDNLNDADFAVETSSTVNDLVETSEAAEFSDRPDFENANFEIDLEQEIIQPMLEADSFEYYDEKLEPATDLGLNLDWQDNLEADANLGADADWGNNWQDNLEADANLGADADWQDNLGSSEPLEDQDYWQENLEVESIDWQNITELEQDLEQNLGQELAQDWQPQDEFKDEFKQELNDWSYPPIPEDMPLEAIAPNVSTLSDAAEPELQEPVDDYQHDYLPSQDLNLEANFEQEIDRNLEIGLEGNFESNFENILDEDFDLATFDEDSLTKAPSAYTSSVATTLTPIHKELNTPLPADDVELIANELDRDIQTKIEPIEDVEFSRNVNLDAKTLDPIDIIDISVPEPSPAFVPPPPIPPVIDSFDPIEEEIANNLLRDRQNSEASFIQDALNKDLLGDDLLGDDLLAGGMNHEYLDNFELDNLDTQLSADYGFTPPAISTGLNAPTPPPLMPPAATASMPTPPPIAANPPNFYEEPSLSHTSATPLTPPSLPPLPPRRNTASNPSRMSLPTQSHQPKARNAPAPDSFDSFHESSGRSANPRSAKDIDSVEQGWSELLDADTVLSGVLRSPICGDTTGGQSSRSTPRPNPDTGAARSPSPRQPQRQPQERGRSQGKKPSTGLPNFDEMGLEIHDDNTDWSGLLDSGELSDNITTISNANTPKSSRPMPPRSDMTIGGETREIPRDRRPSTPKFNDSTQARMGIPADPMDFNRFTEDNYDAYQPVTAPPAAPQKPKMAMPSISLESLWNDYLKYPVIGLGAIGGAFLLYGLVNRPIFDFGLRLGVFKDAKGMDFTKADFTGAKLENVDFSEANLTNAKFHDANLAGANLQNAKLDGTDFKNANMNGARLINASVVWANFSNAQMNLVDFSGADITRSNFTGTKMNGASLKGTKIGAQGTDKATRLSPTVLLAWQIVNEPREGRNLNGQDLSALNLSHSMLKRANLTNAKLNFTDMTETDLSGANLSGAQVNGANWNGAKLNGINLTDVKFDKTKLPRTDEQTICPNNRPGPCKF</sequence>
<dbReference type="PANTHER" id="PTHR47485">
    <property type="entry name" value="THYLAKOID LUMENAL 17.4 KDA PROTEIN, CHLOROPLASTIC"/>
    <property type="match status" value="1"/>
</dbReference>
<feature type="compositionally biased region" description="Low complexity" evidence="2">
    <location>
        <begin position="58"/>
        <end position="70"/>
    </location>
</feature>
<feature type="compositionally biased region" description="Low complexity" evidence="2">
    <location>
        <begin position="938"/>
        <end position="955"/>
    </location>
</feature>
<comment type="caution">
    <text evidence="3">The sequence shown here is derived from an EMBL/GenBank/DDBJ whole genome shotgun (WGS) entry which is preliminary data.</text>
</comment>
<accession>A0A926UQE4</accession>
<protein>
    <submittedName>
        <fullName evidence="3">Pentapeptide repeat-containing protein</fullName>
    </submittedName>
</protein>
<proteinExistence type="predicted"/>
<feature type="compositionally biased region" description="Pro residues" evidence="2">
    <location>
        <begin position="956"/>
        <end position="966"/>
    </location>
</feature>
<dbReference type="Pfam" id="PF00805">
    <property type="entry name" value="Pentapeptide"/>
    <property type="match status" value="4"/>
</dbReference>
<dbReference type="Gene3D" id="2.160.20.80">
    <property type="entry name" value="E3 ubiquitin-protein ligase SopA"/>
    <property type="match status" value="2"/>
</dbReference>
<evidence type="ECO:0000313" key="3">
    <source>
        <dbReference type="EMBL" id="MBD2149174.1"/>
    </source>
</evidence>
<keyword evidence="4" id="KW-1185">Reference proteome</keyword>
<evidence type="ECO:0000313" key="4">
    <source>
        <dbReference type="Proteomes" id="UP000631421"/>
    </source>
</evidence>
<feature type="region of interest" description="Disordered" evidence="2">
    <location>
        <begin position="1"/>
        <end position="32"/>
    </location>
</feature>
<dbReference type="PANTHER" id="PTHR47485:SF1">
    <property type="entry name" value="THYLAKOID LUMENAL 17.4 KDA PROTEIN, CHLOROPLASTIC"/>
    <property type="match status" value="1"/>
</dbReference>
<evidence type="ECO:0000256" key="2">
    <source>
        <dbReference type="SAM" id="MobiDB-lite"/>
    </source>
</evidence>
<reference evidence="3 4" key="1">
    <citation type="journal article" date="2015" name="ISME J.">
        <title>Draft Genome Sequence of Streptomyces incarnatus NRRL8089, which Produces the Nucleoside Antibiotic Sinefungin.</title>
        <authorList>
            <person name="Oshima K."/>
            <person name="Hattori M."/>
            <person name="Shimizu H."/>
            <person name="Fukuda K."/>
            <person name="Nemoto M."/>
            <person name="Inagaki K."/>
            <person name="Tamura T."/>
        </authorList>
    </citation>
    <scope>NUCLEOTIDE SEQUENCE [LARGE SCALE GENOMIC DNA]</scope>
    <source>
        <strain evidence="3 4">FACHB-1277</strain>
    </source>
</reference>
<name>A0A926UQE4_9CYAN</name>